<dbReference type="EMBL" id="MU007013">
    <property type="protein sequence ID" value="KAF2435516.1"/>
    <property type="molecule type" value="Genomic_DNA"/>
</dbReference>
<accession>A0A9P4U3D4</accession>
<evidence type="ECO:0000256" key="1">
    <source>
        <dbReference type="SAM" id="MobiDB-lite"/>
    </source>
</evidence>
<dbReference type="Proteomes" id="UP000800235">
    <property type="component" value="Unassembled WGS sequence"/>
</dbReference>
<evidence type="ECO:0000313" key="2">
    <source>
        <dbReference type="EMBL" id="KAF2435516.1"/>
    </source>
</evidence>
<name>A0A9P4U3D4_9PEZI</name>
<evidence type="ECO:0000313" key="3">
    <source>
        <dbReference type="Proteomes" id="UP000800235"/>
    </source>
</evidence>
<feature type="compositionally biased region" description="Polar residues" evidence="1">
    <location>
        <begin position="1"/>
        <end position="10"/>
    </location>
</feature>
<comment type="caution">
    <text evidence="2">The sequence shown here is derived from an EMBL/GenBank/DDBJ whole genome shotgun (WGS) entry which is preliminary data.</text>
</comment>
<reference evidence="2" key="1">
    <citation type="journal article" date="2020" name="Stud. Mycol.">
        <title>101 Dothideomycetes genomes: a test case for predicting lifestyles and emergence of pathogens.</title>
        <authorList>
            <person name="Haridas S."/>
            <person name="Albert R."/>
            <person name="Binder M."/>
            <person name="Bloem J."/>
            <person name="Labutti K."/>
            <person name="Salamov A."/>
            <person name="Andreopoulos B."/>
            <person name="Baker S."/>
            <person name="Barry K."/>
            <person name="Bills G."/>
            <person name="Bluhm B."/>
            <person name="Cannon C."/>
            <person name="Castanera R."/>
            <person name="Culley D."/>
            <person name="Daum C."/>
            <person name="Ezra D."/>
            <person name="Gonzalez J."/>
            <person name="Henrissat B."/>
            <person name="Kuo A."/>
            <person name="Liang C."/>
            <person name="Lipzen A."/>
            <person name="Lutzoni F."/>
            <person name="Magnuson J."/>
            <person name="Mondo S."/>
            <person name="Nolan M."/>
            <person name="Ohm R."/>
            <person name="Pangilinan J."/>
            <person name="Park H.-J."/>
            <person name="Ramirez L."/>
            <person name="Alfaro M."/>
            <person name="Sun H."/>
            <person name="Tritt A."/>
            <person name="Yoshinaga Y."/>
            <person name="Zwiers L.-H."/>
            <person name="Turgeon B."/>
            <person name="Goodwin S."/>
            <person name="Spatafora J."/>
            <person name="Crous P."/>
            <person name="Grigoriev I."/>
        </authorList>
    </citation>
    <scope>NUCLEOTIDE SEQUENCE</scope>
    <source>
        <strain evidence="2">CBS 130266</strain>
    </source>
</reference>
<feature type="region of interest" description="Disordered" evidence="1">
    <location>
        <begin position="1"/>
        <end position="60"/>
    </location>
</feature>
<keyword evidence="3" id="KW-1185">Reference proteome</keyword>
<sequence>MSLPHSSSAIRHSKNVDSEPTKQSLDMLDRFESLPSQTPPDSDHEQSTSSGNGEEGSALQFDEVSDILPEPKSLSERWHVRNVKTSKPTALKYLVALKERTRYSSLPQRTMLRIAARRRPGLRYTYGMVVFSSGYQKCAHLSGINLVCFCRQKRNGINGSNLSSSRTAFCGIRKLLSVNTNKPRKVIGSA</sequence>
<organism evidence="2 3">
    <name type="scientific">Tothia fuscella</name>
    <dbReference type="NCBI Taxonomy" id="1048955"/>
    <lineage>
        <taxon>Eukaryota</taxon>
        <taxon>Fungi</taxon>
        <taxon>Dikarya</taxon>
        <taxon>Ascomycota</taxon>
        <taxon>Pezizomycotina</taxon>
        <taxon>Dothideomycetes</taxon>
        <taxon>Pleosporomycetidae</taxon>
        <taxon>Venturiales</taxon>
        <taxon>Cylindrosympodiaceae</taxon>
        <taxon>Tothia</taxon>
    </lineage>
</organism>
<gene>
    <name evidence="2" type="ORF">EJ08DRAFT_341421</name>
</gene>
<proteinExistence type="predicted"/>
<dbReference type="AlphaFoldDB" id="A0A9P4U3D4"/>
<protein>
    <submittedName>
        <fullName evidence="2">Uncharacterized protein</fullName>
    </submittedName>
</protein>